<dbReference type="NCBIfam" id="TIGR02491">
    <property type="entry name" value="NrdG"/>
    <property type="match status" value="1"/>
</dbReference>
<dbReference type="PANTHER" id="PTHR30352:SF2">
    <property type="entry name" value="ANAEROBIC RIBONUCLEOSIDE-TRIPHOSPHATE REDUCTASE-ACTIVATING PROTEIN"/>
    <property type="match status" value="1"/>
</dbReference>
<dbReference type="SFLD" id="SFLDS00029">
    <property type="entry name" value="Radical_SAM"/>
    <property type="match status" value="1"/>
</dbReference>
<protein>
    <recommendedName>
        <fullName evidence="4 12">Anaerobic ribonucleoside-triphosphate reductase-activating protein</fullName>
        <ecNumber evidence="12">1.97.1.-</ecNumber>
    </recommendedName>
</protein>
<dbReference type="EMBL" id="JACOPS010000004">
    <property type="protein sequence ID" value="MBC5728737.1"/>
    <property type="molecule type" value="Genomic_DNA"/>
</dbReference>
<gene>
    <name evidence="13" type="primary">nrdG</name>
    <name evidence="13" type="ORF">H8R91_09465</name>
</gene>
<evidence type="ECO:0000256" key="8">
    <source>
        <dbReference type="ARBA" id="ARBA00023002"/>
    </source>
</evidence>
<evidence type="ECO:0000256" key="3">
    <source>
        <dbReference type="ARBA" id="ARBA00009777"/>
    </source>
</evidence>
<dbReference type="InterPro" id="IPR058240">
    <property type="entry name" value="rSAM_sf"/>
</dbReference>
<keyword evidence="6" id="KW-0949">S-adenosyl-L-methionine</keyword>
<comment type="function">
    <text evidence="2 12">Activation of anaerobic ribonucleoside-triphosphate reductase under anaerobic conditions by generation of an organic free radical, using S-adenosylmethionine and reduced flavodoxin as cosubstrates to produce 5'-deoxy-adenosine.</text>
</comment>
<dbReference type="PIRSF" id="PIRSF000368">
    <property type="entry name" value="NrdG"/>
    <property type="match status" value="1"/>
</dbReference>
<dbReference type="SFLD" id="SFLDF00299">
    <property type="entry name" value="anaerobic_ribonucleoside-triph"/>
    <property type="match status" value="1"/>
</dbReference>
<accession>A0ABR7HML4</accession>
<keyword evidence="7" id="KW-0479">Metal-binding</keyword>
<dbReference type="SFLD" id="SFLDG01063">
    <property type="entry name" value="activating_enzymes__group_1"/>
    <property type="match status" value="1"/>
</dbReference>
<dbReference type="PROSITE" id="PS01087">
    <property type="entry name" value="RADICAL_ACTIVATING"/>
    <property type="match status" value="1"/>
</dbReference>
<evidence type="ECO:0000256" key="2">
    <source>
        <dbReference type="ARBA" id="ARBA00003852"/>
    </source>
</evidence>
<dbReference type="Pfam" id="PF13353">
    <property type="entry name" value="Fer4_12"/>
    <property type="match status" value="1"/>
</dbReference>
<dbReference type="InterPro" id="IPR013785">
    <property type="entry name" value="Aldolase_TIM"/>
</dbReference>
<dbReference type="SUPFAM" id="SSF102114">
    <property type="entry name" value="Radical SAM enzymes"/>
    <property type="match status" value="1"/>
</dbReference>
<organism evidence="13 14">
    <name type="scientific">Ruminococcus intestinalis</name>
    <dbReference type="NCBI Taxonomy" id="2763066"/>
    <lineage>
        <taxon>Bacteria</taxon>
        <taxon>Bacillati</taxon>
        <taxon>Bacillota</taxon>
        <taxon>Clostridia</taxon>
        <taxon>Eubacteriales</taxon>
        <taxon>Oscillospiraceae</taxon>
        <taxon>Ruminococcus</taxon>
    </lineage>
</organism>
<comment type="caution">
    <text evidence="13">The sequence shown here is derived from an EMBL/GenBank/DDBJ whole genome shotgun (WGS) entry which is preliminary data.</text>
</comment>
<comment type="similarity">
    <text evidence="3 12">Belongs to the organic radical-activating enzymes family.</text>
</comment>
<dbReference type="Gene3D" id="3.20.20.70">
    <property type="entry name" value="Aldolase class I"/>
    <property type="match status" value="1"/>
</dbReference>
<evidence type="ECO:0000256" key="11">
    <source>
        <dbReference type="ARBA" id="ARBA00047365"/>
    </source>
</evidence>
<evidence type="ECO:0000256" key="9">
    <source>
        <dbReference type="ARBA" id="ARBA00023004"/>
    </source>
</evidence>
<evidence type="ECO:0000256" key="10">
    <source>
        <dbReference type="ARBA" id="ARBA00023014"/>
    </source>
</evidence>
<evidence type="ECO:0000256" key="4">
    <source>
        <dbReference type="ARBA" id="ARBA00014281"/>
    </source>
</evidence>
<evidence type="ECO:0000256" key="7">
    <source>
        <dbReference type="ARBA" id="ARBA00022723"/>
    </source>
</evidence>
<reference evidence="13 14" key="1">
    <citation type="submission" date="2020-08" db="EMBL/GenBank/DDBJ databases">
        <title>Genome public.</title>
        <authorList>
            <person name="Liu C."/>
            <person name="Sun Q."/>
        </authorList>
    </citation>
    <scope>NUCLEOTIDE SEQUENCE [LARGE SCALE GENOMIC DNA]</scope>
    <source>
        <strain evidence="13 14">NSJ-71</strain>
    </source>
</reference>
<evidence type="ECO:0000313" key="14">
    <source>
        <dbReference type="Proteomes" id="UP000636755"/>
    </source>
</evidence>
<dbReference type="SFLD" id="SFLDG01066">
    <property type="entry name" value="organic_radical-activating_enz"/>
    <property type="match status" value="1"/>
</dbReference>
<evidence type="ECO:0000313" key="13">
    <source>
        <dbReference type="EMBL" id="MBC5728737.1"/>
    </source>
</evidence>
<dbReference type="InterPro" id="IPR034457">
    <property type="entry name" value="Organic_radical-activating"/>
</dbReference>
<keyword evidence="8 12" id="KW-0560">Oxidoreductase</keyword>
<comment type="catalytic activity">
    <reaction evidence="11">
        <text>glycyl-[protein] + reduced [flavodoxin] + S-adenosyl-L-methionine = glycin-2-yl radical-[protein] + semiquinone [flavodoxin] + 5'-deoxyadenosine + L-methionine + H(+)</text>
        <dbReference type="Rhea" id="RHEA:61976"/>
        <dbReference type="Rhea" id="RHEA-COMP:10622"/>
        <dbReference type="Rhea" id="RHEA-COMP:14480"/>
        <dbReference type="Rhea" id="RHEA-COMP:15993"/>
        <dbReference type="Rhea" id="RHEA-COMP:15994"/>
        <dbReference type="ChEBI" id="CHEBI:15378"/>
        <dbReference type="ChEBI" id="CHEBI:17319"/>
        <dbReference type="ChEBI" id="CHEBI:29947"/>
        <dbReference type="ChEBI" id="CHEBI:32722"/>
        <dbReference type="ChEBI" id="CHEBI:57618"/>
        <dbReference type="ChEBI" id="CHEBI:57844"/>
        <dbReference type="ChEBI" id="CHEBI:59789"/>
        <dbReference type="ChEBI" id="CHEBI:140311"/>
    </reaction>
</comment>
<sequence>MSKDIIRLSGVIKNSIVDGPGFRLTVFCQGCPHHCEGCHNEKTWDFDGGFDGKVEKIINVAKSLPLLQGLTFSGGEPFCQAEAFAELGRLAHENGYNVVTYTGYTYEKLLEGADKHPEWMDLLKQTDYLIDGRFILEEKSLMLKFRGSRNQRIIDVKKSLESNQIVENYDI</sequence>
<dbReference type="RefSeq" id="WP_022233864.1">
    <property type="nucleotide sequence ID" value="NZ_JACOPS010000004.1"/>
</dbReference>
<dbReference type="InterPro" id="IPR001989">
    <property type="entry name" value="Radical_activat_CS"/>
</dbReference>
<keyword evidence="9" id="KW-0408">Iron</keyword>
<dbReference type="EC" id="1.97.1.-" evidence="12"/>
<keyword evidence="14" id="KW-1185">Reference proteome</keyword>
<dbReference type="InterPro" id="IPR012837">
    <property type="entry name" value="NrdG"/>
</dbReference>
<comment type="cofactor">
    <cofactor evidence="1">
        <name>[4Fe-4S] cluster</name>
        <dbReference type="ChEBI" id="CHEBI:49883"/>
    </cofactor>
</comment>
<proteinExistence type="inferred from homology"/>
<evidence type="ECO:0000256" key="5">
    <source>
        <dbReference type="ARBA" id="ARBA00022485"/>
    </source>
</evidence>
<evidence type="ECO:0000256" key="6">
    <source>
        <dbReference type="ARBA" id="ARBA00022691"/>
    </source>
</evidence>
<name>A0ABR7HML4_9FIRM</name>
<keyword evidence="10" id="KW-0411">Iron-sulfur</keyword>
<dbReference type="PANTHER" id="PTHR30352">
    <property type="entry name" value="PYRUVATE FORMATE-LYASE-ACTIVATING ENZYME"/>
    <property type="match status" value="1"/>
</dbReference>
<dbReference type="InterPro" id="IPR007197">
    <property type="entry name" value="rSAM"/>
</dbReference>
<evidence type="ECO:0000256" key="12">
    <source>
        <dbReference type="PIRNR" id="PIRNR000368"/>
    </source>
</evidence>
<dbReference type="Proteomes" id="UP000636755">
    <property type="component" value="Unassembled WGS sequence"/>
</dbReference>
<evidence type="ECO:0000256" key="1">
    <source>
        <dbReference type="ARBA" id="ARBA00001966"/>
    </source>
</evidence>
<keyword evidence="5" id="KW-0004">4Fe-4S</keyword>